<proteinExistence type="predicted"/>
<keyword evidence="1" id="KW-0812">Transmembrane</keyword>
<dbReference type="InterPro" id="IPR021323">
    <property type="entry name" value="DUF2927"/>
</dbReference>
<comment type="caution">
    <text evidence="2">The sequence shown here is derived from an EMBL/GenBank/DDBJ whole genome shotgun (WGS) entry which is preliminary data.</text>
</comment>
<evidence type="ECO:0000256" key="1">
    <source>
        <dbReference type="SAM" id="Phobius"/>
    </source>
</evidence>
<dbReference type="Proteomes" id="UP001272052">
    <property type="component" value="Unassembled WGS sequence"/>
</dbReference>
<feature type="transmembrane region" description="Helical" evidence="1">
    <location>
        <begin position="12"/>
        <end position="33"/>
    </location>
</feature>
<sequence>MKVCHIIQKNLFIHKILPLLGIFVVAIIFMVVICLQTSIVFSPSTDDSFCFLNESDNSISFVECLNFIYEVQLSKVPTVEKWATPIKIRYEGNPTKKDVDILNQIVRDFNKINGFPGMRIVDKDENVLLIYAPGEILPEIQNKYDMDKIDKGICRRFSDQGEIKQAIIVIESDIDQDYKNSVVLHEIFHMVGFYGHSYDNTSIINRIEEPVSKLSVLDTLSFRMLYNPEILIGMEYHEIDAYYRDRELDEFLK</sequence>
<accession>A0ABU3VPP5</accession>
<keyword evidence="3" id="KW-1185">Reference proteome</keyword>
<evidence type="ECO:0000313" key="2">
    <source>
        <dbReference type="EMBL" id="MDV0445384.1"/>
    </source>
</evidence>
<dbReference type="Pfam" id="PF11150">
    <property type="entry name" value="DUF2927"/>
    <property type="match status" value="1"/>
</dbReference>
<gene>
    <name evidence="2" type="ORF">MmiAt1_09610</name>
</gene>
<evidence type="ECO:0008006" key="4">
    <source>
        <dbReference type="Google" id="ProtNLM"/>
    </source>
</evidence>
<protein>
    <recommendedName>
        <fullName evidence="4">Peptidase metallopeptidase domain-containing protein</fullName>
    </recommendedName>
</protein>
<reference evidence="2 3" key="1">
    <citation type="submission" date="2023-06" db="EMBL/GenBank/DDBJ databases">
        <title>Genome sequence of Methanimicrococcus sp. At1.</title>
        <authorList>
            <person name="Protasov E."/>
            <person name="Platt K."/>
            <person name="Poehlein A."/>
            <person name="Daniel R."/>
            <person name="Brune A."/>
        </authorList>
    </citation>
    <scope>NUCLEOTIDE SEQUENCE [LARGE SCALE GENOMIC DNA]</scope>
    <source>
        <strain evidence="2 3">At1</strain>
    </source>
</reference>
<keyword evidence="1" id="KW-0472">Membrane</keyword>
<name>A0ABU3VPP5_9EURY</name>
<evidence type="ECO:0000313" key="3">
    <source>
        <dbReference type="Proteomes" id="UP001272052"/>
    </source>
</evidence>
<organism evidence="2 3">
    <name type="scientific">Methanimicrococcus hacksteinii</name>
    <dbReference type="NCBI Taxonomy" id="3028293"/>
    <lineage>
        <taxon>Archaea</taxon>
        <taxon>Methanobacteriati</taxon>
        <taxon>Methanobacteriota</taxon>
        <taxon>Stenosarchaea group</taxon>
        <taxon>Methanomicrobia</taxon>
        <taxon>Methanosarcinales</taxon>
        <taxon>Methanosarcinaceae</taxon>
        <taxon>Methanimicrococcus</taxon>
    </lineage>
</organism>
<keyword evidence="1" id="KW-1133">Transmembrane helix</keyword>
<dbReference type="EMBL" id="JAWDKC010000017">
    <property type="protein sequence ID" value="MDV0445384.1"/>
    <property type="molecule type" value="Genomic_DNA"/>
</dbReference>